<organism evidence="1 2">
    <name type="scientific">Melastoma candidum</name>
    <dbReference type="NCBI Taxonomy" id="119954"/>
    <lineage>
        <taxon>Eukaryota</taxon>
        <taxon>Viridiplantae</taxon>
        <taxon>Streptophyta</taxon>
        <taxon>Embryophyta</taxon>
        <taxon>Tracheophyta</taxon>
        <taxon>Spermatophyta</taxon>
        <taxon>Magnoliopsida</taxon>
        <taxon>eudicotyledons</taxon>
        <taxon>Gunneridae</taxon>
        <taxon>Pentapetalae</taxon>
        <taxon>rosids</taxon>
        <taxon>malvids</taxon>
        <taxon>Myrtales</taxon>
        <taxon>Melastomataceae</taxon>
        <taxon>Melastomatoideae</taxon>
        <taxon>Melastomateae</taxon>
        <taxon>Melastoma</taxon>
    </lineage>
</organism>
<gene>
    <name evidence="1" type="ORF">MLD38_029681</name>
</gene>
<protein>
    <submittedName>
        <fullName evidence="1">Uncharacterized protein</fullName>
    </submittedName>
</protein>
<reference evidence="2" key="1">
    <citation type="journal article" date="2023" name="Front. Plant Sci.">
        <title>Chromosomal-level genome assembly of Melastoma candidum provides insights into trichome evolution.</title>
        <authorList>
            <person name="Zhong Y."/>
            <person name="Wu W."/>
            <person name="Sun C."/>
            <person name="Zou P."/>
            <person name="Liu Y."/>
            <person name="Dai S."/>
            <person name="Zhou R."/>
        </authorList>
    </citation>
    <scope>NUCLEOTIDE SEQUENCE [LARGE SCALE GENOMIC DNA]</scope>
</reference>
<name>A0ACB9N4K7_9MYRT</name>
<sequence>MKNEKRSPSPSSFHPLPPSPTKLLPSPLRLLRLVPFLLLFASGVALGFALFFYLYQYPLQPTPAYTISSPLLSPTRTPQQPIPPPPPAPLLFPISNGTALRTFLNLPDVSRYMDDRELLRMASAAPRTLEKTSPNVPKVAFMFLVRGGVPLAPLWDEFFHGYQGKYSVYVHSSPGFELTAPSTSAFHGRNIPSKAVRWGQFSMVEAERRLLANALLDGSNSRFVLLSESCIPIFNFTTVYDYLTGSEKSFIGSSDVPGPAGRGRYNPRMRPEVTIDRWRKGAQWFGMDRGLAVDVVSDKKYARLFRRLCKGSCYPDEHYLPTLVSTKFWWRNSNRSLTLVDWSRGGPHPARFVGSNVTMDFLRRLRSGRKCEYNGKTARICFLFARKFAPNTLERLLKFAPKVMQFN</sequence>
<dbReference type="Proteomes" id="UP001057402">
    <property type="component" value="Chromosome 8"/>
</dbReference>
<comment type="caution">
    <text evidence="1">The sequence shown here is derived from an EMBL/GenBank/DDBJ whole genome shotgun (WGS) entry which is preliminary data.</text>
</comment>
<evidence type="ECO:0000313" key="1">
    <source>
        <dbReference type="EMBL" id="KAI4331495.1"/>
    </source>
</evidence>
<proteinExistence type="predicted"/>
<evidence type="ECO:0000313" key="2">
    <source>
        <dbReference type="Proteomes" id="UP001057402"/>
    </source>
</evidence>
<accession>A0ACB9N4K7</accession>
<dbReference type="EMBL" id="CM042887">
    <property type="protein sequence ID" value="KAI4331495.1"/>
    <property type="molecule type" value="Genomic_DNA"/>
</dbReference>
<keyword evidence="2" id="KW-1185">Reference proteome</keyword>